<evidence type="ECO:0000313" key="2">
    <source>
        <dbReference type="EMBL" id="GFR84045.1"/>
    </source>
</evidence>
<dbReference type="Proteomes" id="UP000762676">
    <property type="component" value="Unassembled WGS sequence"/>
</dbReference>
<dbReference type="EMBL" id="BMAT01001370">
    <property type="protein sequence ID" value="GFR84045.1"/>
    <property type="molecule type" value="Genomic_DNA"/>
</dbReference>
<dbReference type="AlphaFoldDB" id="A0AAV4GG23"/>
<evidence type="ECO:0000313" key="3">
    <source>
        <dbReference type="Proteomes" id="UP000762676"/>
    </source>
</evidence>
<protein>
    <submittedName>
        <fullName evidence="2">Uncharacterized protein</fullName>
    </submittedName>
</protein>
<reference evidence="2 3" key="1">
    <citation type="journal article" date="2021" name="Elife">
        <title>Chloroplast acquisition without the gene transfer in kleptoplastic sea slugs, Plakobranchus ocellatus.</title>
        <authorList>
            <person name="Maeda T."/>
            <person name="Takahashi S."/>
            <person name="Yoshida T."/>
            <person name="Shimamura S."/>
            <person name="Takaki Y."/>
            <person name="Nagai Y."/>
            <person name="Toyoda A."/>
            <person name="Suzuki Y."/>
            <person name="Arimoto A."/>
            <person name="Ishii H."/>
            <person name="Satoh N."/>
            <person name="Nishiyama T."/>
            <person name="Hasebe M."/>
            <person name="Maruyama T."/>
            <person name="Minagawa J."/>
            <person name="Obokata J."/>
            <person name="Shigenobu S."/>
        </authorList>
    </citation>
    <scope>NUCLEOTIDE SEQUENCE [LARGE SCALE GENOMIC DNA]</scope>
</reference>
<feature type="compositionally biased region" description="Basic and acidic residues" evidence="1">
    <location>
        <begin position="1"/>
        <end position="16"/>
    </location>
</feature>
<name>A0AAV4GG23_9GAST</name>
<gene>
    <name evidence="2" type="ORF">ElyMa_000662700</name>
</gene>
<feature type="region of interest" description="Disordered" evidence="1">
    <location>
        <begin position="1"/>
        <end position="71"/>
    </location>
</feature>
<organism evidence="2 3">
    <name type="scientific">Elysia marginata</name>
    <dbReference type="NCBI Taxonomy" id="1093978"/>
    <lineage>
        <taxon>Eukaryota</taxon>
        <taxon>Metazoa</taxon>
        <taxon>Spiralia</taxon>
        <taxon>Lophotrochozoa</taxon>
        <taxon>Mollusca</taxon>
        <taxon>Gastropoda</taxon>
        <taxon>Heterobranchia</taxon>
        <taxon>Euthyneura</taxon>
        <taxon>Panpulmonata</taxon>
        <taxon>Sacoglossa</taxon>
        <taxon>Placobranchoidea</taxon>
        <taxon>Plakobranchidae</taxon>
        <taxon>Elysia</taxon>
    </lineage>
</organism>
<sequence>ISERKELKRLRTEAHSPKPSLNPLSLPCLPDINQDNCSGSNVKPEPTEHETICTGGFSGAHSKPSSQNFESSASLANLGETVRKKKDHEVLGSLLSVAPAKIPSQSNIEKFSDGLVLPEI</sequence>
<proteinExistence type="predicted"/>
<feature type="compositionally biased region" description="Low complexity" evidence="1">
    <location>
        <begin position="17"/>
        <end position="30"/>
    </location>
</feature>
<evidence type="ECO:0000256" key="1">
    <source>
        <dbReference type="SAM" id="MobiDB-lite"/>
    </source>
</evidence>
<comment type="caution">
    <text evidence="2">The sequence shown here is derived from an EMBL/GenBank/DDBJ whole genome shotgun (WGS) entry which is preliminary data.</text>
</comment>
<feature type="non-terminal residue" evidence="2">
    <location>
        <position position="1"/>
    </location>
</feature>
<accession>A0AAV4GG23</accession>
<keyword evidence="3" id="KW-1185">Reference proteome</keyword>